<dbReference type="InterPro" id="IPR010310">
    <property type="entry name" value="T7SS_ESAT-6-like"/>
</dbReference>
<name>A0ABP7HM79_9PSEU</name>
<organism evidence="1 2">
    <name type="scientific">Amycolatopsis tucumanensis</name>
    <dbReference type="NCBI Taxonomy" id="401106"/>
    <lineage>
        <taxon>Bacteria</taxon>
        <taxon>Bacillati</taxon>
        <taxon>Actinomycetota</taxon>
        <taxon>Actinomycetes</taxon>
        <taxon>Pseudonocardiales</taxon>
        <taxon>Pseudonocardiaceae</taxon>
        <taxon>Amycolatopsis</taxon>
    </lineage>
</organism>
<dbReference type="Proteomes" id="UP001501624">
    <property type="component" value="Unassembled WGS sequence"/>
</dbReference>
<evidence type="ECO:0008006" key="3">
    <source>
        <dbReference type="Google" id="ProtNLM"/>
    </source>
</evidence>
<dbReference type="EMBL" id="BAABCM010000001">
    <property type="protein sequence ID" value="GAA3799325.1"/>
    <property type="molecule type" value="Genomic_DNA"/>
</dbReference>
<sequence>MTGNGLMDANTETLTRVVQMAAVVVQEIESQRGKLDGEVNSVIPAQWSMDQSQSLLVAHKKWDAAIRNLCEKLQKLGEDTQFAVNDYMDVDQQGARCFNGADSGSGFGGSGFGSGGLGSGFGGTSGGGVGSGQTYAFAGVLRAL</sequence>
<dbReference type="SUPFAM" id="SSF140453">
    <property type="entry name" value="EsxAB dimer-like"/>
    <property type="match status" value="1"/>
</dbReference>
<reference evidence="2" key="1">
    <citation type="journal article" date="2019" name="Int. J. Syst. Evol. Microbiol.">
        <title>The Global Catalogue of Microorganisms (GCM) 10K type strain sequencing project: providing services to taxonomists for standard genome sequencing and annotation.</title>
        <authorList>
            <consortium name="The Broad Institute Genomics Platform"/>
            <consortium name="The Broad Institute Genome Sequencing Center for Infectious Disease"/>
            <person name="Wu L."/>
            <person name="Ma J."/>
        </authorList>
    </citation>
    <scope>NUCLEOTIDE SEQUENCE [LARGE SCALE GENOMIC DNA]</scope>
    <source>
        <strain evidence="2">JCM 17017</strain>
    </source>
</reference>
<dbReference type="InterPro" id="IPR036689">
    <property type="entry name" value="ESAT-6-like_sf"/>
</dbReference>
<evidence type="ECO:0000313" key="2">
    <source>
        <dbReference type="Proteomes" id="UP001501624"/>
    </source>
</evidence>
<keyword evidence="2" id="KW-1185">Reference proteome</keyword>
<dbReference type="Gene3D" id="1.10.287.1060">
    <property type="entry name" value="ESAT-6-like"/>
    <property type="match status" value="1"/>
</dbReference>
<accession>A0ABP7HM79</accession>
<evidence type="ECO:0000313" key="1">
    <source>
        <dbReference type="EMBL" id="GAA3799325.1"/>
    </source>
</evidence>
<dbReference type="Pfam" id="PF06013">
    <property type="entry name" value="WXG100"/>
    <property type="match status" value="1"/>
</dbReference>
<gene>
    <name evidence="1" type="ORF">GCM10022380_15780</name>
</gene>
<comment type="caution">
    <text evidence="1">The sequence shown here is derived from an EMBL/GenBank/DDBJ whole genome shotgun (WGS) entry which is preliminary data.</text>
</comment>
<proteinExistence type="predicted"/>
<protein>
    <recommendedName>
        <fullName evidence="3">WXG100 family type VII secretion target</fullName>
    </recommendedName>
</protein>
<dbReference type="RefSeq" id="WP_237334973.1">
    <property type="nucleotide sequence ID" value="NZ_BAABCM010000001.1"/>
</dbReference>